<gene>
    <name evidence="8" type="ORF">SLS62_006164</name>
</gene>
<evidence type="ECO:0000256" key="1">
    <source>
        <dbReference type="ARBA" id="ARBA00010790"/>
    </source>
</evidence>
<dbReference type="GO" id="GO:0016614">
    <property type="term" value="F:oxidoreductase activity, acting on CH-OH group of donors"/>
    <property type="evidence" value="ECO:0007669"/>
    <property type="project" value="InterPro"/>
</dbReference>
<name>A0AAN9YMY9_9PEZI</name>
<keyword evidence="5" id="KW-0732">Signal</keyword>
<feature type="signal peptide" evidence="5">
    <location>
        <begin position="1"/>
        <end position="26"/>
    </location>
</feature>
<feature type="domain" description="Glucose-methanol-choline oxidoreductase N-terminal" evidence="6">
    <location>
        <begin position="213"/>
        <end position="306"/>
    </location>
</feature>
<dbReference type="GO" id="GO:0050660">
    <property type="term" value="F:flavin adenine dinucleotide binding"/>
    <property type="evidence" value="ECO:0007669"/>
    <property type="project" value="InterPro"/>
</dbReference>
<comment type="caution">
    <text evidence="8">The sequence shown here is derived from an EMBL/GenBank/DDBJ whole genome shotgun (WGS) entry which is preliminary data.</text>
</comment>
<feature type="domain" description="Glucose-methanol-choline oxidoreductase C-terminal" evidence="7">
    <location>
        <begin position="393"/>
        <end position="525"/>
    </location>
</feature>
<reference evidence="8 9" key="1">
    <citation type="submission" date="2024-02" db="EMBL/GenBank/DDBJ databases">
        <title>De novo assembly and annotation of 12 fungi associated with fruit tree decline syndrome in Ontario, Canada.</title>
        <authorList>
            <person name="Sulman M."/>
            <person name="Ellouze W."/>
            <person name="Ilyukhin E."/>
        </authorList>
    </citation>
    <scope>NUCLEOTIDE SEQUENCE [LARGE SCALE GENOMIC DNA]</scope>
    <source>
        <strain evidence="8 9">M11/M66-122</strain>
    </source>
</reference>
<keyword evidence="3" id="KW-0274">FAD</keyword>
<evidence type="ECO:0008006" key="10">
    <source>
        <dbReference type="Google" id="ProtNLM"/>
    </source>
</evidence>
<evidence type="ECO:0000256" key="2">
    <source>
        <dbReference type="ARBA" id="ARBA00022630"/>
    </source>
</evidence>
<evidence type="ECO:0000256" key="4">
    <source>
        <dbReference type="ARBA" id="ARBA00023002"/>
    </source>
</evidence>
<organism evidence="8 9">
    <name type="scientific">Diatrype stigma</name>
    <dbReference type="NCBI Taxonomy" id="117547"/>
    <lineage>
        <taxon>Eukaryota</taxon>
        <taxon>Fungi</taxon>
        <taxon>Dikarya</taxon>
        <taxon>Ascomycota</taxon>
        <taxon>Pezizomycotina</taxon>
        <taxon>Sordariomycetes</taxon>
        <taxon>Xylariomycetidae</taxon>
        <taxon>Xylariales</taxon>
        <taxon>Diatrypaceae</taxon>
        <taxon>Diatrype</taxon>
    </lineage>
</organism>
<dbReference type="InterPro" id="IPR007867">
    <property type="entry name" value="GMC_OxRtase_C"/>
</dbReference>
<keyword evidence="2" id="KW-0285">Flavoprotein</keyword>
<dbReference type="Pfam" id="PF05199">
    <property type="entry name" value="GMC_oxred_C"/>
    <property type="match status" value="1"/>
</dbReference>
<feature type="chain" id="PRO_5042873626" description="Long-chain-alcohol oxidase" evidence="5">
    <location>
        <begin position="27"/>
        <end position="537"/>
    </location>
</feature>
<comment type="similarity">
    <text evidence="1">Belongs to the GMC oxidoreductase family.</text>
</comment>
<dbReference type="EMBL" id="JAKJXP020000044">
    <property type="protein sequence ID" value="KAK7751863.1"/>
    <property type="molecule type" value="Genomic_DNA"/>
</dbReference>
<keyword evidence="9" id="KW-1185">Reference proteome</keyword>
<evidence type="ECO:0000313" key="8">
    <source>
        <dbReference type="EMBL" id="KAK7751863.1"/>
    </source>
</evidence>
<dbReference type="Pfam" id="PF00732">
    <property type="entry name" value="GMC_oxred_N"/>
    <property type="match status" value="1"/>
</dbReference>
<dbReference type="InterPro" id="IPR036188">
    <property type="entry name" value="FAD/NAD-bd_sf"/>
</dbReference>
<dbReference type="InterPro" id="IPR000172">
    <property type="entry name" value="GMC_OxRdtase_N"/>
</dbReference>
<evidence type="ECO:0000256" key="5">
    <source>
        <dbReference type="SAM" id="SignalP"/>
    </source>
</evidence>
<dbReference type="PANTHER" id="PTHR46056:SF12">
    <property type="entry name" value="LONG-CHAIN-ALCOHOL OXIDASE"/>
    <property type="match status" value="1"/>
</dbReference>
<evidence type="ECO:0000313" key="9">
    <source>
        <dbReference type="Proteomes" id="UP001320420"/>
    </source>
</evidence>
<keyword evidence="4" id="KW-0560">Oxidoreductase</keyword>
<evidence type="ECO:0000259" key="7">
    <source>
        <dbReference type="Pfam" id="PF05199"/>
    </source>
</evidence>
<accession>A0AAN9YMY9</accession>
<protein>
    <recommendedName>
        <fullName evidence="10">Long-chain-alcohol oxidase</fullName>
    </recommendedName>
</protein>
<dbReference type="PANTHER" id="PTHR46056">
    <property type="entry name" value="LONG-CHAIN-ALCOHOL OXIDASE"/>
    <property type="match status" value="1"/>
</dbReference>
<evidence type="ECO:0000259" key="6">
    <source>
        <dbReference type="Pfam" id="PF00732"/>
    </source>
</evidence>
<evidence type="ECO:0000256" key="3">
    <source>
        <dbReference type="ARBA" id="ARBA00022827"/>
    </source>
</evidence>
<dbReference type="SUPFAM" id="SSF51905">
    <property type="entry name" value="FAD/NAD(P)-binding domain"/>
    <property type="match status" value="1"/>
</dbReference>
<dbReference type="Proteomes" id="UP001320420">
    <property type="component" value="Unassembled WGS sequence"/>
</dbReference>
<dbReference type="Gene3D" id="3.50.50.60">
    <property type="entry name" value="FAD/NAD(P)-binding domain"/>
    <property type="match status" value="3"/>
</dbReference>
<sequence>MNSTFTSSQWHVLLALLDAVIPSVEVEGPPVPNKDQLRITKHEFHDLYDNMARGMKKPPSKDVFRGYMAKRLSDSPIFVGNVEKAIKRLGAAPRKQLGFVLWFMSDQPLDIREKILLSWHKSWLPLWPTLARVFISMGKAFWSQSDTLLEEISGYQTSRGNPQVIPGPTVDFNFIQPHSLVDDEIETDIIIVGSGCGGGVCAKVLAEAGHRVLVVDKGSGARFMEGLEVSKVLLEDNNGVKKAVGIEGMWTPKDDASGTNSESRRLVRVKAKKVIVASGALNTPLLLMKSGLKNPHIGYHLYLQPVASIAAVFNEDVRPWEGEIITGVVTEFDDRDGKGYGTKIMGSAMFIPWQSGLQFKLDALKYRHMNCYLSIVRDRDAGNVSPDPTDGSPVVAYTMSAFDRKHAILGLVATAKLCYIQGARELLPMVPNMPPFQCHKANRDLNDVEFVEWLGKLEKADLSPSAAVLNSAHQMGSCRMSASQKYGVVDETGKVWGIEGLYVADASVLPSASGVNPMITVMTIADHIARGIAASLE</sequence>
<proteinExistence type="inferred from homology"/>
<dbReference type="AlphaFoldDB" id="A0AAN9YMY9"/>